<evidence type="ECO:0008006" key="5">
    <source>
        <dbReference type="Google" id="ProtNLM"/>
    </source>
</evidence>
<gene>
    <name evidence="3" type="ORF">ACFOD3_15920</name>
</gene>
<reference evidence="4" key="1">
    <citation type="journal article" date="2019" name="Int. J. Syst. Evol. Microbiol.">
        <title>The Global Catalogue of Microorganisms (GCM) 10K type strain sequencing project: providing services to taxonomists for standard genome sequencing and annotation.</title>
        <authorList>
            <consortium name="The Broad Institute Genomics Platform"/>
            <consortium name="The Broad Institute Genome Sequencing Center for Infectious Disease"/>
            <person name="Wu L."/>
            <person name="Ma J."/>
        </authorList>
    </citation>
    <scope>NUCLEOTIDE SEQUENCE [LARGE SCALE GENOMIC DNA]</scope>
    <source>
        <strain evidence="4">CGMCC 1.16855</strain>
    </source>
</reference>
<evidence type="ECO:0000256" key="2">
    <source>
        <dbReference type="SAM" id="Phobius"/>
    </source>
</evidence>
<feature type="transmembrane region" description="Helical" evidence="2">
    <location>
        <begin position="116"/>
        <end position="137"/>
    </location>
</feature>
<evidence type="ECO:0000256" key="1">
    <source>
        <dbReference type="SAM" id="MobiDB-lite"/>
    </source>
</evidence>
<sequence length="190" mass="20297">MNLRANSARMKGDPRILRSGRGSLGAADRLGRALGWFSIGLGLVQLLAPRQMTRSLGMQGQEGLVRAYGAREVASGVLSLSVDRSMGLQSRLLGDAADVAMLLAALRRDNPKRDNVMLALAMVAGVTVLDVVASQALKARHGRERAQPVPRSVTPHRGDRSGFPQGLARARGAARDFVVPPDFRSSPRPV</sequence>
<feature type="region of interest" description="Disordered" evidence="1">
    <location>
        <begin position="140"/>
        <end position="169"/>
    </location>
</feature>
<protein>
    <recommendedName>
        <fullName evidence="5">DUF4267 domain-containing protein</fullName>
    </recommendedName>
</protein>
<evidence type="ECO:0000313" key="3">
    <source>
        <dbReference type="EMBL" id="MFC3001394.1"/>
    </source>
</evidence>
<proteinExistence type="predicted"/>
<keyword evidence="2" id="KW-0472">Membrane</keyword>
<name>A0ABV7BYM9_9PROT</name>
<dbReference type="RefSeq" id="WP_216837456.1">
    <property type="nucleotide sequence ID" value="NZ_JAFNJS010000004.1"/>
</dbReference>
<accession>A0ABV7BYM9</accession>
<comment type="caution">
    <text evidence="3">The sequence shown here is derived from an EMBL/GenBank/DDBJ whole genome shotgun (WGS) entry which is preliminary data.</text>
</comment>
<organism evidence="3 4">
    <name type="scientific">Falsiroseomonas tokyonensis</name>
    <dbReference type="NCBI Taxonomy" id="430521"/>
    <lineage>
        <taxon>Bacteria</taxon>
        <taxon>Pseudomonadati</taxon>
        <taxon>Pseudomonadota</taxon>
        <taxon>Alphaproteobacteria</taxon>
        <taxon>Acetobacterales</taxon>
        <taxon>Roseomonadaceae</taxon>
        <taxon>Falsiroseomonas</taxon>
    </lineage>
</organism>
<keyword evidence="2" id="KW-1133">Transmembrane helix</keyword>
<keyword evidence="4" id="KW-1185">Reference proteome</keyword>
<evidence type="ECO:0000313" key="4">
    <source>
        <dbReference type="Proteomes" id="UP001595420"/>
    </source>
</evidence>
<dbReference type="EMBL" id="JBHRSB010000004">
    <property type="protein sequence ID" value="MFC3001394.1"/>
    <property type="molecule type" value="Genomic_DNA"/>
</dbReference>
<dbReference type="Proteomes" id="UP001595420">
    <property type="component" value="Unassembled WGS sequence"/>
</dbReference>
<keyword evidence="2" id="KW-0812">Transmembrane</keyword>